<reference evidence="1" key="1">
    <citation type="submission" date="2019-08" db="EMBL/GenBank/DDBJ databases">
        <authorList>
            <person name="Kucharzyk K."/>
            <person name="Murdoch R.W."/>
            <person name="Higgins S."/>
            <person name="Loffler F."/>
        </authorList>
    </citation>
    <scope>NUCLEOTIDE SEQUENCE</scope>
</reference>
<accession>A0A645EI12</accession>
<organism evidence="1">
    <name type="scientific">bioreactor metagenome</name>
    <dbReference type="NCBI Taxonomy" id="1076179"/>
    <lineage>
        <taxon>unclassified sequences</taxon>
        <taxon>metagenomes</taxon>
        <taxon>ecological metagenomes</taxon>
    </lineage>
</organism>
<name>A0A645EI12_9ZZZZ</name>
<proteinExistence type="predicted"/>
<sequence length="133" mass="16275">MCKITDFYQYKYCRGNYFINVFINKESAKGIKSLLIEKLKERNLNKEYRCVYTILLDKINKNVKESVYVKLRINKCYLQYLKDLYYDYYDREESVYVKEVICHLQYFIEEDGESVFKFYDLMENTKISVLSKM</sequence>
<evidence type="ECO:0000313" key="1">
    <source>
        <dbReference type="EMBL" id="MPN01086.1"/>
    </source>
</evidence>
<gene>
    <name evidence="1" type="ORF">SDC9_148289</name>
</gene>
<dbReference type="EMBL" id="VSSQ01047104">
    <property type="protein sequence ID" value="MPN01086.1"/>
    <property type="molecule type" value="Genomic_DNA"/>
</dbReference>
<protein>
    <submittedName>
        <fullName evidence="1">Uncharacterized protein</fullName>
    </submittedName>
</protein>
<comment type="caution">
    <text evidence="1">The sequence shown here is derived from an EMBL/GenBank/DDBJ whole genome shotgun (WGS) entry which is preliminary data.</text>
</comment>
<dbReference type="AlphaFoldDB" id="A0A645EI12"/>